<reference evidence="2" key="2">
    <citation type="submission" date="2015-06" db="UniProtKB">
        <authorList>
            <consortium name="EnsemblPlants"/>
        </authorList>
    </citation>
    <scope>IDENTIFICATION</scope>
    <source>
        <strain evidence="2">DM1-3 516 R44</strain>
    </source>
</reference>
<dbReference type="PaxDb" id="4113-PGSC0003DMT400074244"/>
<dbReference type="InterPro" id="IPR005174">
    <property type="entry name" value="KIB1-4_b-propeller"/>
</dbReference>
<dbReference type="EnsemblPlants" id="PGSC0003DMT400074244">
    <property type="protein sequence ID" value="PGSC0003DMT400074244"/>
    <property type="gene ID" value="PGSC0003DMG400028850"/>
</dbReference>
<organism evidence="2 3">
    <name type="scientific">Solanum tuberosum</name>
    <name type="common">Potato</name>
    <dbReference type="NCBI Taxonomy" id="4113"/>
    <lineage>
        <taxon>Eukaryota</taxon>
        <taxon>Viridiplantae</taxon>
        <taxon>Streptophyta</taxon>
        <taxon>Embryophyta</taxon>
        <taxon>Tracheophyta</taxon>
        <taxon>Spermatophyta</taxon>
        <taxon>Magnoliopsida</taxon>
        <taxon>eudicotyledons</taxon>
        <taxon>Gunneridae</taxon>
        <taxon>Pentapetalae</taxon>
        <taxon>asterids</taxon>
        <taxon>lamiids</taxon>
        <taxon>Solanales</taxon>
        <taxon>Solanaceae</taxon>
        <taxon>Solanoideae</taxon>
        <taxon>Solaneae</taxon>
        <taxon>Solanum</taxon>
    </lineage>
</organism>
<dbReference type="Proteomes" id="UP000011115">
    <property type="component" value="Unassembled WGS sequence"/>
</dbReference>
<evidence type="ECO:0000313" key="2">
    <source>
        <dbReference type="EnsemblPlants" id="PGSC0003DMT400074244"/>
    </source>
</evidence>
<dbReference type="AlphaFoldDB" id="M1CTD8"/>
<name>M1CTD8_SOLTU</name>
<evidence type="ECO:0000259" key="1">
    <source>
        <dbReference type="Pfam" id="PF03478"/>
    </source>
</evidence>
<sequence>MVHHNGADSFLAFWRSEDLDWTHIDVVNHAVVIISLVYHKGEFYSMSYSGKVRAYEVAGPNVKTRLVGEIDENTFNSRVIEYYLVELSGALLL</sequence>
<proteinExistence type="predicted"/>
<accession>M1CTD8</accession>
<dbReference type="InParanoid" id="M1CTD8"/>
<keyword evidence="3" id="KW-1185">Reference proteome</keyword>
<reference evidence="3" key="1">
    <citation type="journal article" date="2011" name="Nature">
        <title>Genome sequence and analysis of the tuber crop potato.</title>
        <authorList>
            <consortium name="The Potato Genome Sequencing Consortium"/>
        </authorList>
    </citation>
    <scope>NUCLEOTIDE SEQUENCE [LARGE SCALE GENOMIC DNA]</scope>
    <source>
        <strain evidence="3">cv. DM1-3 516 R44</strain>
    </source>
</reference>
<dbReference type="HOGENOM" id="CLU_2403833_0_0_1"/>
<dbReference type="Gramene" id="PGSC0003DMT400074244">
    <property type="protein sequence ID" value="PGSC0003DMT400074244"/>
    <property type="gene ID" value="PGSC0003DMG400028850"/>
</dbReference>
<protein>
    <recommendedName>
        <fullName evidence="1">KIB1-4 beta-propeller domain-containing protein</fullName>
    </recommendedName>
</protein>
<dbReference type="Pfam" id="PF03478">
    <property type="entry name" value="Beta-prop_KIB1-4"/>
    <property type="match status" value="1"/>
</dbReference>
<evidence type="ECO:0000313" key="3">
    <source>
        <dbReference type="Proteomes" id="UP000011115"/>
    </source>
</evidence>
<feature type="domain" description="KIB1-4 beta-propeller" evidence="1">
    <location>
        <begin position="2"/>
        <end position="93"/>
    </location>
</feature>